<reference evidence="5" key="2">
    <citation type="submission" date="2023-04" db="EMBL/GenBank/DDBJ databases">
        <authorList>
            <person name="Bu L."/>
            <person name="Lu L."/>
            <person name="Laidemitt M.R."/>
            <person name="Zhang S.M."/>
            <person name="Mutuku M."/>
            <person name="Mkoji G."/>
            <person name="Steinauer M."/>
            <person name="Loker E.S."/>
        </authorList>
    </citation>
    <scope>NUCLEOTIDE SEQUENCE</scope>
    <source>
        <strain evidence="5">KasaAsao</strain>
        <tissue evidence="5">Whole Snail</tissue>
    </source>
</reference>
<dbReference type="InterPro" id="IPR000889">
    <property type="entry name" value="Glutathione_peroxidase"/>
</dbReference>
<gene>
    <name evidence="5" type="ORF">Bpfe_027117</name>
</gene>
<dbReference type="Proteomes" id="UP001233172">
    <property type="component" value="Unassembled WGS sequence"/>
</dbReference>
<evidence type="ECO:0000256" key="2">
    <source>
        <dbReference type="ARBA" id="ARBA00022559"/>
    </source>
</evidence>
<dbReference type="Gene3D" id="3.40.30.10">
    <property type="entry name" value="Glutaredoxin"/>
    <property type="match status" value="1"/>
</dbReference>
<proteinExistence type="inferred from homology"/>
<comment type="caution">
    <text evidence="5">The sequence shown here is derived from an EMBL/GenBank/DDBJ whole genome shotgun (WGS) entry which is preliminary data.</text>
</comment>
<dbReference type="PROSITE" id="PS51355">
    <property type="entry name" value="GLUTATHIONE_PEROXID_3"/>
    <property type="match status" value="1"/>
</dbReference>
<keyword evidence="2 5" id="KW-0575">Peroxidase</keyword>
<keyword evidence="6" id="KW-1185">Reference proteome</keyword>
<organism evidence="5 6">
    <name type="scientific">Biomphalaria pfeifferi</name>
    <name type="common">Bloodfluke planorb</name>
    <name type="synonym">Freshwater snail</name>
    <dbReference type="NCBI Taxonomy" id="112525"/>
    <lineage>
        <taxon>Eukaryota</taxon>
        <taxon>Metazoa</taxon>
        <taxon>Spiralia</taxon>
        <taxon>Lophotrochozoa</taxon>
        <taxon>Mollusca</taxon>
        <taxon>Gastropoda</taxon>
        <taxon>Heterobranchia</taxon>
        <taxon>Euthyneura</taxon>
        <taxon>Panpulmonata</taxon>
        <taxon>Hygrophila</taxon>
        <taxon>Lymnaeoidea</taxon>
        <taxon>Planorbidae</taxon>
        <taxon>Biomphalaria</taxon>
    </lineage>
</organism>
<name>A0AAD8AXG6_BIOPF</name>
<dbReference type="AlphaFoldDB" id="A0AAD8AXG6"/>
<dbReference type="GO" id="GO:0006979">
    <property type="term" value="P:response to oxidative stress"/>
    <property type="evidence" value="ECO:0007669"/>
    <property type="project" value="InterPro"/>
</dbReference>
<evidence type="ECO:0000256" key="4">
    <source>
        <dbReference type="SAM" id="SignalP"/>
    </source>
</evidence>
<evidence type="ECO:0000256" key="1">
    <source>
        <dbReference type="ARBA" id="ARBA00006926"/>
    </source>
</evidence>
<dbReference type="EMBL" id="JASAOG010000216">
    <property type="protein sequence ID" value="KAK0043463.1"/>
    <property type="molecule type" value="Genomic_DNA"/>
</dbReference>
<dbReference type="InterPro" id="IPR036249">
    <property type="entry name" value="Thioredoxin-like_sf"/>
</dbReference>
<feature type="signal peptide" evidence="4">
    <location>
        <begin position="1"/>
        <end position="25"/>
    </location>
</feature>
<dbReference type="GO" id="GO:0004601">
    <property type="term" value="F:peroxidase activity"/>
    <property type="evidence" value="ECO:0007669"/>
    <property type="project" value="UniProtKB-KW"/>
</dbReference>
<comment type="similarity">
    <text evidence="1">Belongs to the glutathione peroxidase family.</text>
</comment>
<feature type="chain" id="PRO_5041914315" evidence="4">
    <location>
        <begin position="26"/>
        <end position="73"/>
    </location>
</feature>
<evidence type="ECO:0000256" key="3">
    <source>
        <dbReference type="ARBA" id="ARBA00023002"/>
    </source>
</evidence>
<protein>
    <submittedName>
        <fullName evidence="5">Glutathione peroxidase-like isoform X1</fullName>
    </submittedName>
</protein>
<keyword evidence="3" id="KW-0560">Oxidoreductase</keyword>
<evidence type="ECO:0000313" key="6">
    <source>
        <dbReference type="Proteomes" id="UP001233172"/>
    </source>
</evidence>
<reference evidence="5" key="1">
    <citation type="journal article" date="2023" name="PLoS Negl. Trop. Dis.">
        <title>A genome sequence for Biomphalaria pfeifferi, the major vector snail for the human-infecting parasite Schistosoma mansoni.</title>
        <authorList>
            <person name="Bu L."/>
            <person name="Lu L."/>
            <person name="Laidemitt M.R."/>
            <person name="Zhang S.M."/>
            <person name="Mutuku M."/>
            <person name="Mkoji G."/>
            <person name="Steinauer M."/>
            <person name="Loker E.S."/>
        </authorList>
    </citation>
    <scope>NUCLEOTIDE SEQUENCE</scope>
    <source>
        <strain evidence="5">KasaAsao</strain>
    </source>
</reference>
<dbReference type="SUPFAM" id="SSF52833">
    <property type="entry name" value="Thioredoxin-like"/>
    <property type="match status" value="1"/>
</dbReference>
<keyword evidence="4" id="KW-0732">Signal</keyword>
<evidence type="ECO:0000313" key="5">
    <source>
        <dbReference type="EMBL" id="KAK0043463.1"/>
    </source>
</evidence>
<accession>A0AAD8AXG6</accession>
<sequence>MWTWSCARLTGLLTTLCGLLTLIDSNSVLNCYQPFNNNSTIYDFSVTKIDGNKVVNLEEFRGQVLLIVNVATY</sequence>